<feature type="transmembrane region" description="Helical" evidence="7">
    <location>
        <begin position="187"/>
        <end position="209"/>
    </location>
</feature>
<comment type="similarity">
    <text evidence="2">Belongs to the cation diffusion facilitator (CDF) transporter (TC 2.A.4) family.</text>
</comment>
<feature type="transmembrane region" description="Helical" evidence="7">
    <location>
        <begin position="86"/>
        <end position="105"/>
    </location>
</feature>
<evidence type="ECO:0000256" key="1">
    <source>
        <dbReference type="ARBA" id="ARBA00004141"/>
    </source>
</evidence>
<dbReference type="InterPro" id="IPR058533">
    <property type="entry name" value="Cation_efflux_TM"/>
</dbReference>
<comment type="subcellular location">
    <subcellularLocation>
        <location evidence="1">Membrane</location>
        <topology evidence="1">Multi-pass membrane protein</topology>
    </subcellularLocation>
</comment>
<evidence type="ECO:0000256" key="2">
    <source>
        <dbReference type="ARBA" id="ARBA00008114"/>
    </source>
</evidence>
<evidence type="ECO:0000256" key="3">
    <source>
        <dbReference type="ARBA" id="ARBA00022448"/>
    </source>
</evidence>
<evidence type="ECO:0000256" key="5">
    <source>
        <dbReference type="ARBA" id="ARBA00022989"/>
    </source>
</evidence>
<dbReference type="PANTHER" id="PTHR43840:SF15">
    <property type="entry name" value="MITOCHONDRIAL METAL TRANSPORTER 1-RELATED"/>
    <property type="match status" value="1"/>
</dbReference>
<evidence type="ECO:0000313" key="10">
    <source>
        <dbReference type="EMBL" id="PDO10249.1"/>
    </source>
</evidence>
<dbReference type="Pfam" id="PF16916">
    <property type="entry name" value="ZT_dimer"/>
    <property type="match status" value="1"/>
</dbReference>
<dbReference type="GO" id="GO:0016020">
    <property type="term" value="C:membrane"/>
    <property type="evidence" value="ECO:0007669"/>
    <property type="project" value="UniProtKB-SubCell"/>
</dbReference>
<feature type="transmembrane region" description="Helical" evidence="7">
    <location>
        <begin position="156"/>
        <end position="175"/>
    </location>
</feature>
<evidence type="ECO:0000259" key="8">
    <source>
        <dbReference type="Pfam" id="PF01545"/>
    </source>
</evidence>
<evidence type="ECO:0000259" key="9">
    <source>
        <dbReference type="Pfam" id="PF16916"/>
    </source>
</evidence>
<keyword evidence="6 7" id="KW-0472">Membrane</keyword>
<dbReference type="PANTHER" id="PTHR43840">
    <property type="entry name" value="MITOCHONDRIAL METAL TRANSPORTER 1-RELATED"/>
    <property type="match status" value="1"/>
</dbReference>
<dbReference type="GO" id="GO:0008324">
    <property type="term" value="F:monoatomic cation transmembrane transporter activity"/>
    <property type="evidence" value="ECO:0007669"/>
    <property type="project" value="InterPro"/>
</dbReference>
<sequence length="327" mass="33360">MKGRIGMSESRISRGTIGAWWGAAGNAVLAAGKALVGWWTDSEALLWDATRSVAEASGCVAVLLGLNALGRGAFSGITRGSGGFRAAAVAASMLPLFVGWEIVYGSIRSFGRADDHLAAWPAALAVLLAAAVKEVLARRIPDSDVDGRSVARDRIASVVVLAGVGLASVATQAGLETLAFSEAVAGMALGALALWCGFGAVSGAVRAAAGIPADGARTTALKEAAGLVPGVLGVSFSEVRQYGKYAIVRLRIAVDPCLTVREAHAIAQAVRTLLLARFPDMAAVEVAVCPHVQSFTGSPVSAEGAEDGLTSPDYAALSPSCRRPTLH</sequence>
<keyword evidence="5 7" id="KW-1133">Transmembrane helix</keyword>
<dbReference type="Gene3D" id="1.20.1510.10">
    <property type="entry name" value="Cation efflux protein transmembrane domain"/>
    <property type="match status" value="1"/>
</dbReference>
<feature type="transmembrane region" description="Helical" evidence="7">
    <location>
        <begin position="117"/>
        <end position="136"/>
    </location>
</feature>
<gene>
    <name evidence="10" type="ORF">BLM47_08340</name>
</gene>
<dbReference type="SUPFAM" id="SSF160240">
    <property type="entry name" value="Cation efflux protein cytoplasmic domain-like"/>
    <property type="match status" value="1"/>
</dbReference>
<evidence type="ECO:0000313" key="11">
    <source>
        <dbReference type="Proteomes" id="UP000243688"/>
    </source>
</evidence>
<feature type="domain" description="Cation efflux protein transmembrane" evidence="8">
    <location>
        <begin position="23"/>
        <end position="194"/>
    </location>
</feature>
<keyword evidence="4 7" id="KW-0812">Transmembrane</keyword>
<accession>A0A2A6E0A8</accession>
<feature type="transmembrane region" description="Helical" evidence="7">
    <location>
        <begin position="54"/>
        <end position="74"/>
    </location>
</feature>
<keyword evidence="3" id="KW-0813">Transport</keyword>
<dbReference type="InterPro" id="IPR050291">
    <property type="entry name" value="CDF_Transporter"/>
</dbReference>
<dbReference type="InterPro" id="IPR036837">
    <property type="entry name" value="Cation_efflux_CTD_sf"/>
</dbReference>
<feature type="domain" description="Cation efflux protein cytoplasmic" evidence="9">
    <location>
        <begin position="218"/>
        <end position="290"/>
    </location>
</feature>
<organism evidence="10 11">
    <name type="scientific">Candidatus Reconcilbacillus cellulovorans</name>
    <dbReference type="NCBI Taxonomy" id="1906605"/>
    <lineage>
        <taxon>Bacteria</taxon>
        <taxon>Bacillati</taxon>
        <taxon>Bacillota</taxon>
        <taxon>Bacilli</taxon>
        <taxon>Bacillales</taxon>
        <taxon>Paenibacillaceae</taxon>
        <taxon>Candidatus Reconcilbacillus</taxon>
    </lineage>
</organism>
<dbReference type="InterPro" id="IPR027469">
    <property type="entry name" value="Cation_efflux_TMD_sf"/>
</dbReference>
<evidence type="ECO:0000256" key="4">
    <source>
        <dbReference type="ARBA" id="ARBA00022692"/>
    </source>
</evidence>
<dbReference type="Gene3D" id="3.30.70.1350">
    <property type="entry name" value="Cation efflux protein, cytoplasmic domain"/>
    <property type="match status" value="1"/>
</dbReference>
<name>A0A2A6E0A8_9BACL</name>
<dbReference type="SUPFAM" id="SSF161111">
    <property type="entry name" value="Cation efflux protein transmembrane domain-like"/>
    <property type="match status" value="1"/>
</dbReference>
<dbReference type="Pfam" id="PF01545">
    <property type="entry name" value="Cation_efflux"/>
    <property type="match status" value="1"/>
</dbReference>
<dbReference type="Proteomes" id="UP000243688">
    <property type="component" value="Unassembled WGS sequence"/>
</dbReference>
<proteinExistence type="inferred from homology"/>
<comment type="caution">
    <text evidence="10">The sequence shown here is derived from an EMBL/GenBank/DDBJ whole genome shotgun (WGS) entry which is preliminary data.</text>
</comment>
<reference evidence="10 11" key="1">
    <citation type="submission" date="2016-12" db="EMBL/GenBank/DDBJ databases">
        <title>Candidatus Reconcilibacillus cellulovorans genome.</title>
        <authorList>
            <person name="Kolinko S."/>
            <person name="Wu Y.-W."/>
            <person name="Tachea F."/>
            <person name="Denzel E."/>
            <person name="Hiras J."/>
            <person name="Baecker N."/>
            <person name="Chan L.J."/>
            <person name="Eichorst S.A."/>
            <person name="Frey D."/>
            <person name="Adams P.D."/>
            <person name="Pray T."/>
            <person name="Tanjore D."/>
            <person name="Petzold C.J."/>
            <person name="Gladden J.M."/>
            <person name="Simmons B.A."/>
            <person name="Singer S.W."/>
        </authorList>
    </citation>
    <scope>NUCLEOTIDE SEQUENCE [LARGE SCALE GENOMIC DNA]</scope>
    <source>
        <strain evidence="10">JTherm</strain>
    </source>
</reference>
<dbReference type="InterPro" id="IPR027470">
    <property type="entry name" value="Cation_efflux_CTD"/>
</dbReference>
<evidence type="ECO:0000256" key="7">
    <source>
        <dbReference type="SAM" id="Phobius"/>
    </source>
</evidence>
<dbReference type="EMBL" id="MOXJ01000017">
    <property type="protein sequence ID" value="PDO10249.1"/>
    <property type="molecule type" value="Genomic_DNA"/>
</dbReference>
<evidence type="ECO:0000256" key="6">
    <source>
        <dbReference type="ARBA" id="ARBA00023136"/>
    </source>
</evidence>
<dbReference type="AlphaFoldDB" id="A0A2A6E0A8"/>
<protein>
    <submittedName>
        <fullName evidence="10">Uncharacterized protein</fullName>
    </submittedName>
</protein>